<accession>A0A8J3MXP5</accession>
<dbReference type="EMBL" id="BNJF01000006">
    <property type="protein sequence ID" value="GHO49948.1"/>
    <property type="molecule type" value="Genomic_DNA"/>
</dbReference>
<reference evidence="1" key="1">
    <citation type="submission" date="2020-10" db="EMBL/GenBank/DDBJ databases">
        <title>Taxonomic study of unclassified bacteria belonging to the class Ktedonobacteria.</title>
        <authorList>
            <person name="Yabe S."/>
            <person name="Wang C.M."/>
            <person name="Zheng Y."/>
            <person name="Sakai Y."/>
            <person name="Cavaletti L."/>
            <person name="Monciardini P."/>
            <person name="Donadio S."/>
        </authorList>
    </citation>
    <scope>NUCLEOTIDE SEQUENCE</scope>
    <source>
        <strain evidence="1">SOSP1-1</strain>
    </source>
</reference>
<evidence type="ECO:0008006" key="3">
    <source>
        <dbReference type="Google" id="ProtNLM"/>
    </source>
</evidence>
<dbReference type="NCBIfam" id="TIGR03898">
    <property type="entry name" value="lanti_MRSA_kill"/>
    <property type="match status" value="1"/>
</dbReference>
<evidence type="ECO:0000313" key="1">
    <source>
        <dbReference type="EMBL" id="GHO49948.1"/>
    </source>
</evidence>
<dbReference type="AlphaFoldDB" id="A0A8J3MXP5"/>
<evidence type="ECO:0000313" key="2">
    <source>
        <dbReference type="Proteomes" id="UP000612362"/>
    </source>
</evidence>
<gene>
    <name evidence="1" type="ORF">KSX_81110</name>
</gene>
<comment type="caution">
    <text evidence="1">The sequence shown here is derived from an EMBL/GenBank/DDBJ whole genome shotgun (WGS) entry which is preliminary data.</text>
</comment>
<proteinExistence type="predicted"/>
<name>A0A8J3MXP5_9CHLR</name>
<dbReference type="Proteomes" id="UP000612362">
    <property type="component" value="Unassembled WGS sequence"/>
</dbReference>
<keyword evidence="2" id="KW-1185">Reference proteome</keyword>
<protein>
    <recommendedName>
        <fullName evidence="3">Mersacidin/lichenicidin family type 2 lantibiotic</fullName>
    </recommendedName>
</protein>
<organism evidence="1 2">
    <name type="scientific">Ktedonospora formicarum</name>
    <dbReference type="NCBI Taxonomy" id="2778364"/>
    <lineage>
        <taxon>Bacteria</taxon>
        <taxon>Bacillati</taxon>
        <taxon>Chloroflexota</taxon>
        <taxon>Ktedonobacteria</taxon>
        <taxon>Ktedonobacterales</taxon>
        <taxon>Ktedonobacteraceae</taxon>
        <taxon>Ktedonospora</taxon>
    </lineage>
</organism>
<dbReference type="InterPro" id="IPR027635">
    <property type="entry name" value="Lantibiotic2_lead_pep_dom"/>
</dbReference>
<dbReference type="GO" id="GO:0042742">
    <property type="term" value="P:defense response to bacterium"/>
    <property type="evidence" value="ECO:0007669"/>
    <property type="project" value="InterPro"/>
</dbReference>
<sequence length="69" mass="7629">MNIDIVRTWKDEAYRQNLQRKGMAFPENPVGDLELTDEELLYVVGGARNETDSCTAGCTDLCSNSCTVA</sequence>
<dbReference type="RefSeq" id="WP_220199013.1">
    <property type="nucleotide sequence ID" value="NZ_BNJF01000006.1"/>
</dbReference>